<proteinExistence type="predicted"/>
<dbReference type="Gene3D" id="2.80.10.50">
    <property type="match status" value="2"/>
</dbReference>
<dbReference type="Proteomes" id="UP000594263">
    <property type="component" value="Unplaced"/>
</dbReference>
<dbReference type="AlphaFoldDB" id="A0A7N0T6B8"/>
<accession>A0A7N0T6B8</accession>
<feature type="domain" description="DUF569" evidence="3">
    <location>
        <begin position="558"/>
        <end position="633"/>
    </location>
</feature>
<dbReference type="InterPro" id="IPR054726">
    <property type="entry name" value="Ubiq_DUF569-assoc"/>
</dbReference>
<feature type="domain" description="DUF569" evidence="2">
    <location>
        <begin position="339"/>
        <end position="479"/>
    </location>
</feature>
<feature type="compositionally biased region" description="Polar residues" evidence="1">
    <location>
        <begin position="215"/>
        <end position="234"/>
    </location>
</feature>
<feature type="region of interest" description="Disordered" evidence="1">
    <location>
        <begin position="214"/>
        <end position="271"/>
    </location>
</feature>
<dbReference type="OMA" id="EWEPMKD"/>
<dbReference type="Gramene" id="Kaladp0024s0339.1.v1.1">
    <property type="protein sequence ID" value="Kaladp0024s0339.1.v1.1"/>
    <property type="gene ID" value="Kaladp0024s0339.v1.1"/>
</dbReference>
<evidence type="ECO:0000259" key="2">
    <source>
        <dbReference type="Pfam" id="PF04601"/>
    </source>
</evidence>
<dbReference type="InterPro" id="IPR007679">
    <property type="entry name" value="DUF569"/>
</dbReference>
<name>A0A7N0T6B8_KALFE</name>
<feature type="domain" description="DUF569" evidence="2">
    <location>
        <begin position="43"/>
        <end position="189"/>
    </location>
</feature>
<evidence type="ECO:0000259" key="3">
    <source>
        <dbReference type="Pfam" id="PF22932"/>
    </source>
</evidence>
<evidence type="ECO:0000313" key="5">
    <source>
        <dbReference type="Proteomes" id="UP000594263"/>
    </source>
</evidence>
<dbReference type="EnsemblPlants" id="Kaladp0024s0339.1.v1.1">
    <property type="protein sequence ID" value="Kaladp0024s0339.1.v1.1"/>
    <property type="gene ID" value="Kaladp0024s0339.v1.1"/>
</dbReference>
<organism evidence="4 5">
    <name type="scientific">Kalanchoe fedtschenkoi</name>
    <name type="common">Lavender scallops</name>
    <name type="synonym">South American air plant</name>
    <dbReference type="NCBI Taxonomy" id="63787"/>
    <lineage>
        <taxon>Eukaryota</taxon>
        <taxon>Viridiplantae</taxon>
        <taxon>Streptophyta</taxon>
        <taxon>Embryophyta</taxon>
        <taxon>Tracheophyta</taxon>
        <taxon>Spermatophyta</taxon>
        <taxon>Magnoliopsida</taxon>
        <taxon>eudicotyledons</taxon>
        <taxon>Gunneridae</taxon>
        <taxon>Pentapetalae</taxon>
        <taxon>Saxifragales</taxon>
        <taxon>Crassulaceae</taxon>
        <taxon>Kalanchoe</taxon>
    </lineage>
</organism>
<evidence type="ECO:0008006" key="6">
    <source>
        <dbReference type="Google" id="ProtNLM"/>
    </source>
</evidence>
<sequence length="640" mass="71111">MKNEPVSTQKSIVLWFCKRMVLLSLLYTIYNNNTLSAQAVSVMEFFNRAKAVRLRSLMDKYLTADEDEENVHQSRNGSSHLARWTVELVHGHSHLIRLRSAYGLYLTVTDEPVLLGVTGRKVIQAKFSARGLLDNTAVQWEPIKEGVYVKLRCKAGGKFLRGNGGAPPWRNTVTYDLPHRTATQDWILWGVDVVEIIELDHLSGSSSHLSSLSSCASDQVSAQDGEPNSPTVPDSTGEPKKPSSSLSIRALRRKQSGDSGSSKDMDSPSMASRATSMFGKTFKSSMKALRDSGSPGRAAGTFSMTSAFKRKQDHMKQHSMADTGSPTSLRESNRSESSLELFSNARTVRFRGQHNKYLVAKEDDEAVHQGRQGSSRAARWTVEFVEGTGMIRLRSCYGKYLTASEEPFLLGMTGKKVLQTSPEKLDSSVQWEPFREGMQVKLKTRYGNFLRANRGPPPWRNTVTHDIPHRTATQDWILWDVEILEIIPMHGSSLPENETEAEAEAASEKAVSRTNSTASEKDMPYSSESGSESEPMPAVPCHNLSTLEISRSFQSEGRLICYNVVEKDTDADDIVEGPSFHFKGKGLEELKEILAEKTGMQDFTLCSRNAFNGQLYPIKLQLPPNNASMHVFLVPSSSQS</sequence>
<protein>
    <recommendedName>
        <fullName evidence="6">Actin cross-linking</fullName>
    </recommendedName>
</protein>
<evidence type="ECO:0000256" key="1">
    <source>
        <dbReference type="SAM" id="MobiDB-lite"/>
    </source>
</evidence>
<keyword evidence="5" id="KW-1185">Reference proteome</keyword>
<evidence type="ECO:0000313" key="4">
    <source>
        <dbReference type="EnsemblPlants" id="Kaladp0024s0339.1.v1.1"/>
    </source>
</evidence>
<dbReference type="Pfam" id="PF22932">
    <property type="entry name" value="Ubiq_DUF_assoc"/>
    <property type="match status" value="1"/>
</dbReference>
<feature type="region of interest" description="Disordered" evidence="1">
    <location>
        <begin position="492"/>
        <end position="538"/>
    </location>
</feature>
<dbReference type="Pfam" id="PF04601">
    <property type="entry name" value="DUF569"/>
    <property type="match status" value="2"/>
</dbReference>
<dbReference type="CDD" id="cd23340">
    <property type="entry name" value="beta-trefoil_FSCN_ACP-like"/>
    <property type="match status" value="2"/>
</dbReference>
<dbReference type="PANTHER" id="PTHR31205:SF69">
    <property type="entry name" value="ACTIN CROSS-LINKING PROTEIN (DUF569)"/>
    <property type="match status" value="1"/>
</dbReference>
<dbReference type="FunFam" id="2.80.10.50:FF:000067">
    <property type="entry name" value="BnaC05g19630D protein"/>
    <property type="match status" value="2"/>
</dbReference>
<feature type="region of interest" description="Disordered" evidence="1">
    <location>
        <begin position="309"/>
        <end position="337"/>
    </location>
</feature>
<dbReference type="PANTHER" id="PTHR31205">
    <property type="entry name" value="ACTIN CROSS-LINKING PROTEIN (DUF569)"/>
    <property type="match status" value="1"/>
</dbReference>
<dbReference type="SUPFAM" id="SSF50405">
    <property type="entry name" value="Actin-crosslinking proteins"/>
    <property type="match status" value="2"/>
</dbReference>
<dbReference type="InterPro" id="IPR008999">
    <property type="entry name" value="Actin-crosslinking"/>
</dbReference>
<reference evidence="4" key="1">
    <citation type="submission" date="2021-01" db="UniProtKB">
        <authorList>
            <consortium name="EnsemblPlants"/>
        </authorList>
    </citation>
    <scope>IDENTIFICATION</scope>
</reference>